<organism evidence="3 4">
    <name type="scientific">Staphylococcus haemolyticus</name>
    <dbReference type="NCBI Taxonomy" id="1283"/>
    <lineage>
        <taxon>Bacteria</taxon>
        <taxon>Bacillati</taxon>
        <taxon>Bacillota</taxon>
        <taxon>Bacilli</taxon>
        <taxon>Bacillales</taxon>
        <taxon>Staphylococcaceae</taxon>
        <taxon>Staphylococcus</taxon>
    </lineage>
</organism>
<dbReference type="InterPro" id="IPR004038">
    <property type="entry name" value="Ribosomal_eL8/eL30/eS12/Gad45"/>
</dbReference>
<dbReference type="OMA" id="ASMNTQK"/>
<protein>
    <submittedName>
        <fullName evidence="2">YlxQ family RNA-binding protein</fullName>
    </submittedName>
</protein>
<sequence length="105" mass="11743">MSKEQILNFLGLAMRARKVKSGESVLLTEIKKNNIKLVIMASDASENTVKNIKNKCESYHVPFRIFSTRAELGQSLGKSERVNIGVIDSGFATKLTSMIDEYCKE</sequence>
<dbReference type="RefSeq" id="WP_011275932.1">
    <property type="nucleotide sequence ID" value="NZ_BKAY01000002.1"/>
</dbReference>
<dbReference type="InterPro" id="IPR029064">
    <property type="entry name" value="Ribosomal_eL30-like_sf"/>
</dbReference>
<evidence type="ECO:0000259" key="1">
    <source>
        <dbReference type="Pfam" id="PF01248"/>
    </source>
</evidence>
<comment type="caution">
    <text evidence="3">The sequence shown here is derived from an EMBL/GenBank/DDBJ whole genome shotgun (WGS) entry which is preliminary data.</text>
</comment>
<keyword evidence="5" id="KW-1185">Reference proteome</keyword>
<dbReference type="GeneID" id="93781024"/>
<gene>
    <name evidence="3" type="ORF">CV019_12865</name>
    <name evidence="2" type="ORF">RO950_00090</name>
</gene>
<reference evidence="3 4" key="1">
    <citation type="submission" date="2017-11" db="EMBL/GenBank/DDBJ databases">
        <authorList>
            <person name="Founou R.C."/>
            <person name="Founou L."/>
            <person name="Allam M."/>
            <person name="Ismail A."/>
            <person name="Essack S.Y."/>
        </authorList>
    </citation>
    <scope>NUCLEOTIDE SEQUENCE [LARGE SCALE GENOMIC DNA]</scope>
    <source>
        <strain evidence="3 4">G811N2B1</strain>
    </source>
</reference>
<dbReference type="AlphaFoldDB" id="A0A2A1KC35"/>
<dbReference type="Proteomes" id="UP001269271">
    <property type="component" value="Unassembled WGS sequence"/>
</dbReference>
<dbReference type="STRING" id="1283.ShL2_01579"/>
<evidence type="ECO:0000313" key="2">
    <source>
        <dbReference type="EMBL" id="MDT4285420.1"/>
    </source>
</evidence>
<evidence type="ECO:0000313" key="3">
    <source>
        <dbReference type="EMBL" id="PPJ70546.1"/>
    </source>
</evidence>
<proteinExistence type="predicted"/>
<feature type="domain" description="Ribosomal protein eL8/eL30/eS12/Gadd45" evidence="1">
    <location>
        <begin position="6"/>
        <end position="91"/>
    </location>
</feature>
<dbReference type="NCBIfam" id="NF005825">
    <property type="entry name" value="PRK07714.1"/>
    <property type="match status" value="1"/>
</dbReference>
<dbReference type="EMBL" id="JAVSOO010000001">
    <property type="protein sequence ID" value="MDT4285420.1"/>
    <property type="molecule type" value="Genomic_DNA"/>
</dbReference>
<dbReference type="EMBL" id="PGWX01000468">
    <property type="protein sequence ID" value="PPJ70546.1"/>
    <property type="molecule type" value="Genomic_DNA"/>
</dbReference>
<dbReference type="Pfam" id="PF01248">
    <property type="entry name" value="Ribosomal_L7Ae"/>
    <property type="match status" value="1"/>
</dbReference>
<accession>A0A2A1KC35</accession>
<reference evidence="2 5" key="2">
    <citation type="submission" date="2023-08" db="EMBL/GenBank/DDBJ databases">
        <title>Genomic surveillance of Staphylococcus haemolyticus neonatal outbreak in southern France.</title>
        <authorList>
            <person name="Magnan C."/>
            <person name="Morsli M."/>
            <person name="Thiery B."/>
            <person name="Salipante F."/>
            <person name="Attar J."/>
            <person name="Massimo D.M."/>
            <person name="Ory J."/>
            <person name="Pantel A."/>
            <person name="Lavigne J.-P."/>
        </authorList>
    </citation>
    <scope>NUCLEOTIDE SEQUENCE [LARGE SCALE GENOMIC DNA]</scope>
    <source>
        <strain evidence="2 5">NSH026</strain>
    </source>
</reference>
<evidence type="ECO:0000313" key="4">
    <source>
        <dbReference type="Proteomes" id="UP000238153"/>
    </source>
</evidence>
<dbReference type="Proteomes" id="UP000238153">
    <property type="component" value="Unassembled WGS sequence"/>
</dbReference>
<evidence type="ECO:0000313" key="5">
    <source>
        <dbReference type="Proteomes" id="UP001269271"/>
    </source>
</evidence>
<dbReference type="Gene3D" id="3.30.1330.30">
    <property type="match status" value="1"/>
</dbReference>
<name>A0A2A1KC35_STAHA</name>
<dbReference type="SUPFAM" id="SSF55315">
    <property type="entry name" value="L30e-like"/>
    <property type="match status" value="1"/>
</dbReference>